<feature type="region of interest" description="Disordered" evidence="5">
    <location>
        <begin position="15"/>
        <end position="64"/>
    </location>
</feature>
<reference evidence="7" key="1">
    <citation type="submission" date="2024-02" db="EMBL/GenBank/DDBJ databases">
        <authorList>
            <consortium name="ELIXIR-Norway"/>
            <consortium name="Elixir Norway"/>
        </authorList>
    </citation>
    <scope>NUCLEOTIDE SEQUENCE</scope>
</reference>
<sequence length="721" mass="77818">MMVARIAETVASLTSPVVHSSGHDQSHQQQQQQAENISLQVSSCTQSTTRMQQQQQPPPPWMSWNLGMTTSTSNNNVESREFYHGMQLSSSSSSSSTGVAAGRMQASADRHIIPDKILDWKKQLGLISRLEHPAARDQLVHPIAGFPLDDDNGCSLTSLVNGYKTAASFGGDLQPRVTTTGSFIVPGCAEFTHGSALGLLSNSSIPPVSRHHASKSSLFEFGGTRGSCSTPSFCVAGSPVTVDPAMPPKQLMASPDAATGLVSFHGSTNHDHAATSCCLDSPPSMVDSDHSNSSAASLISFDESSLQEDAGQYNVVQNPSNNSFTWMQQQAAENSFVDSRFWMQHQPSTTMSPDLHASVHRPIAATSTAISESLFSEDTISAFRMNPASTLDNVTAGIGKLGHLAGSVRRPHAVVVGSADESTHNRGPRSWCPQQQWVDQQTMQSPTGQQVASLPPSTEESVHKIVSRDRDHGSTEILNNNMHQQLSAGATITNRKRSSLEAMVDQTSDRLAELVSPWIPANQHRQLGAGLVSLQTGVRTSKFQSLEAGRGVGCDDDDEQAAGKLDPAAVSALLYEERQAAAATTEQNLHHCFLHLPDSSLSDDHHLSSRPPPPKMRRRHGTATDPQSIAARTRREKFSDRIRILQTLVPNGERLDTVSTLGQTLEYVRFLQHQVWEFYNGGNEAAACGGAHESEAAAAMPEKWKEFKEHTITAGADHIVA</sequence>
<accession>A0ABP0UHZ6</accession>
<comment type="subcellular location">
    <subcellularLocation>
        <location evidence="1">Nucleus</location>
    </subcellularLocation>
</comment>
<evidence type="ECO:0000313" key="8">
    <source>
        <dbReference type="Proteomes" id="UP001497512"/>
    </source>
</evidence>
<dbReference type="PANTHER" id="PTHR45914:SF12">
    <property type="entry name" value="TRANSCRIPTION FACTOR BHLH87"/>
    <property type="match status" value="1"/>
</dbReference>
<keyword evidence="8" id="KW-1185">Reference proteome</keyword>
<dbReference type="PROSITE" id="PS50888">
    <property type="entry name" value="BHLH"/>
    <property type="match status" value="1"/>
</dbReference>
<keyword evidence="4" id="KW-0539">Nucleus</keyword>
<feature type="region of interest" description="Disordered" evidence="5">
    <location>
        <begin position="600"/>
        <end position="628"/>
    </location>
</feature>
<dbReference type="SUPFAM" id="SSF47459">
    <property type="entry name" value="HLH, helix-loop-helix DNA-binding domain"/>
    <property type="match status" value="1"/>
</dbReference>
<gene>
    <name evidence="7" type="ORF">CSSPTR1EN2_LOCUS15838</name>
</gene>
<proteinExistence type="predicted"/>
<dbReference type="InterPro" id="IPR045843">
    <property type="entry name" value="IND-like"/>
</dbReference>
<dbReference type="InterPro" id="IPR011598">
    <property type="entry name" value="bHLH_dom"/>
</dbReference>
<dbReference type="Gene3D" id="4.10.280.10">
    <property type="entry name" value="Helix-loop-helix DNA-binding domain"/>
    <property type="match status" value="1"/>
</dbReference>
<evidence type="ECO:0000313" key="7">
    <source>
        <dbReference type="EMBL" id="CAK9221202.1"/>
    </source>
</evidence>
<dbReference type="SMART" id="SM00353">
    <property type="entry name" value="HLH"/>
    <property type="match status" value="1"/>
</dbReference>
<dbReference type="EMBL" id="OZ019895">
    <property type="protein sequence ID" value="CAK9221202.1"/>
    <property type="molecule type" value="Genomic_DNA"/>
</dbReference>
<dbReference type="InterPro" id="IPR036638">
    <property type="entry name" value="HLH_DNA-bd_sf"/>
</dbReference>
<evidence type="ECO:0000256" key="5">
    <source>
        <dbReference type="SAM" id="MobiDB-lite"/>
    </source>
</evidence>
<evidence type="ECO:0000256" key="3">
    <source>
        <dbReference type="ARBA" id="ARBA00023163"/>
    </source>
</evidence>
<keyword evidence="2" id="KW-0805">Transcription regulation</keyword>
<protein>
    <recommendedName>
        <fullName evidence="6">BHLH domain-containing protein</fullName>
    </recommendedName>
</protein>
<feature type="domain" description="BHLH" evidence="6">
    <location>
        <begin position="622"/>
        <end position="671"/>
    </location>
</feature>
<name>A0ABP0UHZ6_9BRYO</name>
<evidence type="ECO:0000256" key="4">
    <source>
        <dbReference type="ARBA" id="ARBA00023242"/>
    </source>
</evidence>
<evidence type="ECO:0000256" key="2">
    <source>
        <dbReference type="ARBA" id="ARBA00023015"/>
    </source>
</evidence>
<dbReference type="Proteomes" id="UP001497512">
    <property type="component" value="Chromosome 3"/>
</dbReference>
<evidence type="ECO:0000256" key="1">
    <source>
        <dbReference type="ARBA" id="ARBA00004123"/>
    </source>
</evidence>
<evidence type="ECO:0000259" key="6">
    <source>
        <dbReference type="PROSITE" id="PS50888"/>
    </source>
</evidence>
<dbReference type="PANTHER" id="PTHR45914">
    <property type="entry name" value="TRANSCRIPTION FACTOR HEC3-RELATED"/>
    <property type="match status" value="1"/>
</dbReference>
<dbReference type="Pfam" id="PF00010">
    <property type="entry name" value="HLH"/>
    <property type="match status" value="1"/>
</dbReference>
<feature type="compositionally biased region" description="Polar residues" evidence="5">
    <location>
        <begin position="34"/>
        <end position="51"/>
    </location>
</feature>
<keyword evidence="3" id="KW-0804">Transcription</keyword>
<organism evidence="7 8">
    <name type="scientific">Sphagnum troendelagicum</name>
    <dbReference type="NCBI Taxonomy" id="128251"/>
    <lineage>
        <taxon>Eukaryota</taxon>
        <taxon>Viridiplantae</taxon>
        <taxon>Streptophyta</taxon>
        <taxon>Embryophyta</taxon>
        <taxon>Bryophyta</taxon>
        <taxon>Sphagnophytina</taxon>
        <taxon>Sphagnopsida</taxon>
        <taxon>Sphagnales</taxon>
        <taxon>Sphagnaceae</taxon>
        <taxon>Sphagnum</taxon>
    </lineage>
</organism>